<gene>
    <name evidence="1" type="ORF">GCM10011389_17580</name>
</gene>
<evidence type="ECO:0000313" key="2">
    <source>
        <dbReference type="Proteomes" id="UP000642571"/>
    </source>
</evidence>
<comment type="caution">
    <text evidence="1">The sequence shown here is derived from an EMBL/GenBank/DDBJ whole genome shotgun (WGS) entry which is preliminary data.</text>
</comment>
<dbReference type="Proteomes" id="UP000642571">
    <property type="component" value="Unassembled WGS sequence"/>
</dbReference>
<dbReference type="RefSeq" id="WP_268235057.1">
    <property type="nucleotide sequence ID" value="NZ_BMIN01000006.1"/>
</dbReference>
<name>A0ABQ1Q2V8_9BACI</name>
<sequence length="43" mass="5149">MKRLNSEQLLEILEHLKNEADNLNFETAEDIMNYLSKQLTRLE</sequence>
<dbReference type="EMBL" id="BMIN01000006">
    <property type="protein sequence ID" value="GGD10464.1"/>
    <property type="molecule type" value="Genomic_DNA"/>
</dbReference>
<accession>A0ABQ1Q2V8</accession>
<reference evidence="2" key="1">
    <citation type="journal article" date="2019" name="Int. J. Syst. Evol. Microbiol.">
        <title>The Global Catalogue of Microorganisms (GCM) 10K type strain sequencing project: providing services to taxonomists for standard genome sequencing and annotation.</title>
        <authorList>
            <consortium name="The Broad Institute Genomics Platform"/>
            <consortium name="The Broad Institute Genome Sequencing Center for Infectious Disease"/>
            <person name="Wu L."/>
            <person name="Ma J."/>
        </authorList>
    </citation>
    <scope>NUCLEOTIDE SEQUENCE [LARGE SCALE GENOMIC DNA]</scope>
    <source>
        <strain evidence="2">CGMCC 1.15353</strain>
    </source>
</reference>
<protein>
    <submittedName>
        <fullName evidence="1">Uncharacterized protein</fullName>
    </submittedName>
</protein>
<evidence type="ECO:0000313" key="1">
    <source>
        <dbReference type="EMBL" id="GGD10464.1"/>
    </source>
</evidence>
<organism evidence="1 2">
    <name type="scientific">Pontibacillus salipaludis</name>
    <dbReference type="NCBI Taxonomy" id="1697394"/>
    <lineage>
        <taxon>Bacteria</taxon>
        <taxon>Bacillati</taxon>
        <taxon>Bacillota</taxon>
        <taxon>Bacilli</taxon>
        <taxon>Bacillales</taxon>
        <taxon>Bacillaceae</taxon>
        <taxon>Pontibacillus</taxon>
    </lineage>
</organism>
<keyword evidence="2" id="KW-1185">Reference proteome</keyword>
<proteinExistence type="predicted"/>